<comment type="caution">
    <text evidence="1">The sequence shown here is derived from an EMBL/GenBank/DDBJ whole genome shotgun (WGS) entry which is preliminary data.</text>
</comment>
<dbReference type="EMBL" id="CM051397">
    <property type="protein sequence ID" value="KAJ4719455.1"/>
    <property type="molecule type" value="Genomic_DNA"/>
</dbReference>
<protein>
    <submittedName>
        <fullName evidence="1">Receptor protein kinase</fullName>
    </submittedName>
</protein>
<keyword evidence="1" id="KW-0675">Receptor</keyword>
<evidence type="ECO:0000313" key="2">
    <source>
        <dbReference type="Proteomes" id="UP001164539"/>
    </source>
</evidence>
<evidence type="ECO:0000313" key="1">
    <source>
        <dbReference type="EMBL" id="KAJ4719455.1"/>
    </source>
</evidence>
<dbReference type="Proteomes" id="UP001164539">
    <property type="component" value="Chromosome 4"/>
</dbReference>
<reference evidence="1 2" key="1">
    <citation type="journal article" date="2023" name="Science">
        <title>Complex scaffold remodeling in plant triterpene biosynthesis.</title>
        <authorList>
            <person name="De La Pena R."/>
            <person name="Hodgson H."/>
            <person name="Liu J.C."/>
            <person name="Stephenson M.J."/>
            <person name="Martin A.C."/>
            <person name="Owen C."/>
            <person name="Harkess A."/>
            <person name="Leebens-Mack J."/>
            <person name="Jimenez L.E."/>
            <person name="Osbourn A."/>
            <person name="Sattely E.S."/>
        </authorList>
    </citation>
    <scope>NUCLEOTIDE SEQUENCE [LARGE SCALE GENOMIC DNA]</scope>
    <source>
        <strain evidence="2">cv. JPN11</strain>
        <tissue evidence="1">Leaf</tissue>
    </source>
</reference>
<organism evidence="1 2">
    <name type="scientific">Melia azedarach</name>
    <name type="common">Chinaberry tree</name>
    <dbReference type="NCBI Taxonomy" id="155640"/>
    <lineage>
        <taxon>Eukaryota</taxon>
        <taxon>Viridiplantae</taxon>
        <taxon>Streptophyta</taxon>
        <taxon>Embryophyta</taxon>
        <taxon>Tracheophyta</taxon>
        <taxon>Spermatophyta</taxon>
        <taxon>Magnoliopsida</taxon>
        <taxon>eudicotyledons</taxon>
        <taxon>Gunneridae</taxon>
        <taxon>Pentapetalae</taxon>
        <taxon>rosids</taxon>
        <taxon>malvids</taxon>
        <taxon>Sapindales</taxon>
        <taxon>Meliaceae</taxon>
        <taxon>Melia</taxon>
    </lineage>
</organism>
<keyword evidence="1" id="KW-0418">Kinase</keyword>
<proteinExistence type="predicted"/>
<keyword evidence="2" id="KW-1185">Reference proteome</keyword>
<gene>
    <name evidence="1" type="ORF">OWV82_007431</name>
</gene>
<accession>A0ACC1Y6U7</accession>
<keyword evidence="1" id="KW-0808">Transferase</keyword>
<name>A0ACC1Y6U7_MELAZ</name>
<sequence>MMNWILRKSKQREDRAMLTMRNGETVLKELIAASNGKYNPFRIFSAQELKIATNNYDENNYVNKYFVYKGFWNERPISVMNFQSHIKDYAYKFCINNIIYASQMSHKHILRLIGCCLETEIPILVFESVEDVSLVDLIHGPPPPHFEPLLLPNRLKIAMDIAHAVAYLHVGFPRPVIFRAIKPSHILFTEENVAKLFDFSLSESIPEGQTHIKFDVVMGAIGYAAPEYVIKREMNEKSDVYSFGVLLLELLTGKKVYDKARAQNSSDEHLQYHWKKCDGDEHLVYHVKKYIENNRFIEIVDPIIIEDRSWPKKEKEQKLQAFQKLIFQCVAELPEDRPTMVDVAKQLRQMYRT</sequence>